<dbReference type="RefSeq" id="XP_031557582.1">
    <property type="nucleotide sequence ID" value="XM_031701722.1"/>
</dbReference>
<dbReference type="Gene3D" id="1.25.40.10">
    <property type="entry name" value="Tetratricopeptide repeat domain"/>
    <property type="match status" value="1"/>
</dbReference>
<organism evidence="1 2">
    <name type="scientific">Actinia tenebrosa</name>
    <name type="common">Australian red waratah sea anemone</name>
    <dbReference type="NCBI Taxonomy" id="6105"/>
    <lineage>
        <taxon>Eukaryota</taxon>
        <taxon>Metazoa</taxon>
        <taxon>Cnidaria</taxon>
        <taxon>Anthozoa</taxon>
        <taxon>Hexacorallia</taxon>
        <taxon>Actiniaria</taxon>
        <taxon>Actiniidae</taxon>
        <taxon>Actinia</taxon>
    </lineage>
</organism>
<keyword evidence="1" id="KW-1185">Reference proteome</keyword>
<dbReference type="Gene3D" id="1.10.287.110">
    <property type="entry name" value="DnaJ domain"/>
    <property type="match status" value="1"/>
</dbReference>
<dbReference type="InterPro" id="IPR011990">
    <property type="entry name" value="TPR-like_helical_dom_sf"/>
</dbReference>
<evidence type="ECO:0000313" key="1">
    <source>
        <dbReference type="Proteomes" id="UP000515163"/>
    </source>
</evidence>
<dbReference type="InParanoid" id="A0A6P8HY94"/>
<dbReference type="AlphaFoldDB" id="A0A6P8HY94"/>
<dbReference type="InterPro" id="IPR036869">
    <property type="entry name" value="J_dom_sf"/>
</dbReference>
<accession>A0A6P8HY94</accession>
<dbReference type="GeneID" id="116294173"/>
<proteinExistence type="predicted"/>
<dbReference type="OrthoDB" id="3135773at2759"/>
<evidence type="ECO:0000313" key="2">
    <source>
        <dbReference type="RefSeq" id="XP_031557582.1"/>
    </source>
</evidence>
<sequence>MQTSESASVAERKKGNRIFENAKKWGLSFAMRKILLENAMACYVRAEDLASNNLDEYSSASKNHGKAAWKLFGLLKEKQEEQDNTVLYLKEAAKFFCVSYENGSRKHDEWRNDLLISLNNCVKELHDICQNVNEVDEKCRILSSFIKVITVKDFHVELQINHTEILFHDALKFLQNKDYKGALKRLKECYRPIEEAKMVNQSESCAAEIRILEQDVYFHTCSAESIQACECGNEVLNIATLNEESLNMNLVWDAVDWYKRAAILTRELDLEQEAIALSHLGFVYNKVLKDKDKSKEYYKKCFELAESMKPRTFFTQDWYQQCVSTLQEFQKEEWLKDERIDEEAREVRIVKIKKELEDLKENNTGECEILIHVYNTYPPKNSKWVKPSEKDMAKWAKMKKKDFKKVLLKGIYDYHPDKIDAEEHCEKWKTLCEEITKLLTAHYDYLKMSNEEEQEQEERRCYVM</sequence>
<dbReference type="Proteomes" id="UP000515163">
    <property type="component" value="Unplaced"/>
</dbReference>
<protein>
    <submittedName>
        <fullName evidence="2">Uncharacterized protein LOC116294173</fullName>
    </submittedName>
</protein>
<name>A0A6P8HY94_ACTTE</name>
<gene>
    <name evidence="2" type="primary">LOC116294173</name>
</gene>
<reference evidence="2" key="1">
    <citation type="submission" date="2025-08" db="UniProtKB">
        <authorList>
            <consortium name="RefSeq"/>
        </authorList>
    </citation>
    <scope>IDENTIFICATION</scope>
    <source>
        <tissue evidence="2">Tentacle</tissue>
    </source>
</reference>
<dbReference type="KEGG" id="aten:116294173"/>